<protein>
    <submittedName>
        <fullName evidence="3">Uncharacterized protein</fullName>
    </submittedName>
</protein>
<dbReference type="Proteomes" id="UP000800235">
    <property type="component" value="Unassembled WGS sequence"/>
</dbReference>
<keyword evidence="2" id="KW-0812">Transmembrane</keyword>
<feature type="compositionally biased region" description="Basic and acidic residues" evidence="1">
    <location>
        <begin position="68"/>
        <end position="81"/>
    </location>
</feature>
<feature type="region of interest" description="Disordered" evidence="1">
    <location>
        <begin position="1"/>
        <end position="46"/>
    </location>
</feature>
<sequence length="238" mass="26456">MDQSSRAPIDPVVRLPEQDAANDGMPIRNVDFSERTDNSALYPSSSNVEYFPENFTPYSNANDTFSTTEKDNEKSSHEKLISNDTNPPTYGIVNSKPSFPAKLIISNNNPPASKSTDSKPQTQSSLSIKIVDKEGCCHHVKLALATAGSVSRIVDLEKGGECEDRLSRAEWRELMQLLFMVFLLLLVVLISCVTIGLSVDAREFGESGALAGRSAGEDYRQYYDWTVVEPLRRLMTRR</sequence>
<keyword evidence="4" id="KW-1185">Reference proteome</keyword>
<feature type="region of interest" description="Disordered" evidence="1">
    <location>
        <begin position="59"/>
        <end position="89"/>
    </location>
</feature>
<dbReference type="EMBL" id="MU007030">
    <property type="protein sequence ID" value="KAF2431692.1"/>
    <property type="molecule type" value="Genomic_DNA"/>
</dbReference>
<feature type="region of interest" description="Disordered" evidence="1">
    <location>
        <begin position="105"/>
        <end position="124"/>
    </location>
</feature>
<proteinExistence type="predicted"/>
<comment type="caution">
    <text evidence="3">The sequence shown here is derived from an EMBL/GenBank/DDBJ whole genome shotgun (WGS) entry which is preliminary data.</text>
</comment>
<reference evidence="3" key="1">
    <citation type="journal article" date="2020" name="Stud. Mycol.">
        <title>101 Dothideomycetes genomes: a test case for predicting lifestyles and emergence of pathogens.</title>
        <authorList>
            <person name="Haridas S."/>
            <person name="Albert R."/>
            <person name="Binder M."/>
            <person name="Bloem J."/>
            <person name="Labutti K."/>
            <person name="Salamov A."/>
            <person name="Andreopoulos B."/>
            <person name="Baker S."/>
            <person name="Barry K."/>
            <person name="Bills G."/>
            <person name="Bluhm B."/>
            <person name="Cannon C."/>
            <person name="Castanera R."/>
            <person name="Culley D."/>
            <person name="Daum C."/>
            <person name="Ezra D."/>
            <person name="Gonzalez J."/>
            <person name="Henrissat B."/>
            <person name="Kuo A."/>
            <person name="Liang C."/>
            <person name="Lipzen A."/>
            <person name="Lutzoni F."/>
            <person name="Magnuson J."/>
            <person name="Mondo S."/>
            <person name="Nolan M."/>
            <person name="Ohm R."/>
            <person name="Pangilinan J."/>
            <person name="Park H.-J."/>
            <person name="Ramirez L."/>
            <person name="Alfaro M."/>
            <person name="Sun H."/>
            <person name="Tritt A."/>
            <person name="Yoshinaga Y."/>
            <person name="Zwiers L.-H."/>
            <person name="Turgeon B."/>
            <person name="Goodwin S."/>
            <person name="Spatafora J."/>
            <person name="Crous P."/>
            <person name="Grigoriev I."/>
        </authorList>
    </citation>
    <scope>NUCLEOTIDE SEQUENCE</scope>
    <source>
        <strain evidence="3">CBS 130266</strain>
    </source>
</reference>
<evidence type="ECO:0000256" key="2">
    <source>
        <dbReference type="SAM" id="Phobius"/>
    </source>
</evidence>
<feature type="transmembrane region" description="Helical" evidence="2">
    <location>
        <begin position="177"/>
        <end position="199"/>
    </location>
</feature>
<keyword evidence="2" id="KW-1133">Transmembrane helix</keyword>
<name>A0A9P4U096_9PEZI</name>
<evidence type="ECO:0000313" key="4">
    <source>
        <dbReference type="Proteomes" id="UP000800235"/>
    </source>
</evidence>
<organism evidence="3 4">
    <name type="scientific">Tothia fuscella</name>
    <dbReference type="NCBI Taxonomy" id="1048955"/>
    <lineage>
        <taxon>Eukaryota</taxon>
        <taxon>Fungi</taxon>
        <taxon>Dikarya</taxon>
        <taxon>Ascomycota</taxon>
        <taxon>Pezizomycotina</taxon>
        <taxon>Dothideomycetes</taxon>
        <taxon>Pleosporomycetidae</taxon>
        <taxon>Venturiales</taxon>
        <taxon>Cylindrosympodiaceae</taxon>
        <taxon>Tothia</taxon>
    </lineage>
</organism>
<dbReference type="AlphaFoldDB" id="A0A9P4U096"/>
<keyword evidence="2" id="KW-0472">Membrane</keyword>
<gene>
    <name evidence="3" type="ORF">EJ08DRAFT_648673</name>
</gene>
<accession>A0A9P4U096</accession>
<evidence type="ECO:0000256" key="1">
    <source>
        <dbReference type="SAM" id="MobiDB-lite"/>
    </source>
</evidence>
<evidence type="ECO:0000313" key="3">
    <source>
        <dbReference type="EMBL" id="KAF2431692.1"/>
    </source>
</evidence>